<dbReference type="GO" id="GO:0004523">
    <property type="term" value="F:RNA-DNA hybrid ribonuclease activity"/>
    <property type="evidence" value="ECO:0007669"/>
    <property type="project" value="UniProtKB-EC"/>
</dbReference>
<keyword evidence="8" id="KW-0460">Magnesium</keyword>
<dbReference type="Gene3D" id="3.30.420.10">
    <property type="entry name" value="Ribonuclease H-like superfamily/Ribonuclease H"/>
    <property type="match status" value="2"/>
</dbReference>
<dbReference type="FunFam" id="3.30.420.10:FF:000032">
    <property type="entry name" value="Retrovirus-related Pol polyprotein from transposon 297-like Protein"/>
    <property type="match status" value="1"/>
</dbReference>
<keyword evidence="19" id="KW-1185">Reference proteome</keyword>
<evidence type="ECO:0000313" key="18">
    <source>
        <dbReference type="Ensembl" id="ENSPSIP00000014386.1"/>
    </source>
</evidence>
<evidence type="ECO:0000256" key="9">
    <source>
        <dbReference type="ARBA" id="ARBA00022884"/>
    </source>
</evidence>
<keyword evidence="3" id="KW-0808">Transferase</keyword>
<dbReference type="SUPFAM" id="SSF53098">
    <property type="entry name" value="Ribonuclease H-like"/>
    <property type="match status" value="2"/>
</dbReference>
<reference evidence="18" key="4">
    <citation type="submission" date="2025-09" db="UniProtKB">
        <authorList>
            <consortium name="Ensembl"/>
        </authorList>
    </citation>
    <scope>IDENTIFICATION</scope>
</reference>
<dbReference type="eggNOG" id="KOG0017">
    <property type="taxonomic scope" value="Eukaryota"/>
</dbReference>
<reference evidence="18" key="3">
    <citation type="submission" date="2025-08" db="UniProtKB">
        <authorList>
            <consortium name="Ensembl"/>
        </authorList>
    </citation>
    <scope>IDENTIFICATION</scope>
</reference>
<dbReference type="InterPro" id="IPR036397">
    <property type="entry name" value="RNaseH_sf"/>
</dbReference>
<dbReference type="CDD" id="cd00303">
    <property type="entry name" value="retropepsin_like"/>
    <property type="match status" value="1"/>
</dbReference>
<feature type="domain" description="RNase H type-1" evidence="16">
    <location>
        <begin position="630"/>
        <end position="778"/>
    </location>
</feature>
<evidence type="ECO:0000256" key="11">
    <source>
        <dbReference type="ARBA" id="ARBA00022918"/>
    </source>
</evidence>
<evidence type="ECO:0000256" key="1">
    <source>
        <dbReference type="ARBA" id="ARBA00010879"/>
    </source>
</evidence>
<dbReference type="InterPro" id="IPR041577">
    <property type="entry name" value="RT_RNaseH_2"/>
</dbReference>
<keyword evidence="4" id="KW-0548">Nucleotidyltransferase</keyword>
<evidence type="ECO:0000256" key="3">
    <source>
        <dbReference type="ARBA" id="ARBA00022679"/>
    </source>
</evidence>
<dbReference type="SUPFAM" id="SSF50630">
    <property type="entry name" value="Acid proteases"/>
    <property type="match status" value="1"/>
</dbReference>
<dbReference type="InterPro" id="IPR012337">
    <property type="entry name" value="RNaseH-like_sf"/>
</dbReference>
<keyword evidence="7" id="KW-0378">Hydrolase</keyword>
<dbReference type="PROSITE" id="PS50879">
    <property type="entry name" value="RNASE_H_1"/>
    <property type="match status" value="1"/>
</dbReference>
<proteinExistence type="inferred from homology"/>
<evidence type="ECO:0000313" key="19">
    <source>
        <dbReference type="Proteomes" id="UP000007267"/>
    </source>
</evidence>
<dbReference type="PROSITE" id="PS00141">
    <property type="entry name" value="ASP_PROTEASE"/>
    <property type="match status" value="1"/>
</dbReference>
<dbReference type="Gene3D" id="1.10.340.70">
    <property type="match status" value="1"/>
</dbReference>
<dbReference type="GO" id="GO:0003964">
    <property type="term" value="F:RNA-directed DNA polymerase activity"/>
    <property type="evidence" value="ECO:0007669"/>
    <property type="project" value="UniProtKB-KW"/>
</dbReference>
<dbReference type="Pfam" id="PF00075">
    <property type="entry name" value="RNase_H"/>
    <property type="match status" value="1"/>
</dbReference>
<protein>
    <recommendedName>
        <fullName evidence="14">Gypsy retrotransposon integrase-like protein 1</fullName>
        <ecNumber evidence="2">3.1.26.4</ecNumber>
    </recommendedName>
</protein>
<keyword evidence="10" id="KW-0229">DNA integration</keyword>
<dbReference type="InterPro" id="IPR043502">
    <property type="entry name" value="DNA/RNA_pol_sf"/>
</dbReference>
<dbReference type="STRING" id="13735.ENSPSIP00000014386"/>
<keyword evidence="11" id="KW-0695">RNA-directed DNA polymerase</keyword>
<dbReference type="InterPro" id="IPR001969">
    <property type="entry name" value="Aspartic_peptidase_AS"/>
</dbReference>
<dbReference type="OMA" id="ICHRAVT"/>
<evidence type="ECO:0000256" key="12">
    <source>
        <dbReference type="ARBA" id="ARBA00023172"/>
    </source>
</evidence>
<dbReference type="InterPro" id="IPR001584">
    <property type="entry name" value="Integrase_cat-core"/>
</dbReference>
<evidence type="ECO:0000256" key="5">
    <source>
        <dbReference type="ARBA" id="ARBA00022722"/>
    </source>
</evidence>
<dbReference type="Gene3D" id="3.30.70.270">
    <property type="match status" value="2"/>
</dbReference>
<keyword evidence="6" id="KW-0255">Endonuclease</keyword>
<name>K7G275_PELSI</name>
<feature type="domain" description="Integrase catalytic" evidence="17">
    <location>
        <begin position="924"/>
        <end position="1086"/>
    </location>
</feature>
<dbReference type="InterPro" id="IPR021109">
    <property type="entry name" value="Peptidase_aspartic_dom_sf"/>
</dbReference>
<dbReference type="Ensembl" id="ENSPSIT00000014454.1">
    <property type="protein sequence ID" value="ENSPSIP00000014386.1"/>
    <property type="gene ID" value="ENSPSIG00000012903.1"/>
</dbReference>
<dbReference type="Pfam" id="PF00078">
    <property type="entry name" value="RVT_1"/>
    <property type="match status" value="1"/>
</dbReference>
<dbReference type="Pfam" id="PF17921">
    <property type="entry name" value="Integrase_H2C2"/>
    <property type="match status" value="1"/>
</dbReference>
<dbReference type="Proteomes" id="UP000007267">
    <property type="component" value="Unassembled WGS sequence"/>
</dbReference>
<evidence type="ECO:0000256" key="13">
    <source>
        <dbReference type="ARBA" id="ARBA00023268"/>
    </source>
</evidence>
<evidence type="ECO:0000256" key="2">
    <source>
        <dbReference type="ARBA" id="ARBA00012180"/>
    </source>
</evidence>
<dbReference type="GO" id="GO:0015074">
    <property type="term" value="P:DNA integration"/>
    <property type="evidence" value="ECO:0007669"/>
    <property type="project" value="UniProtKB-KW"/>
</dbReference>
<dbReference type="GO" id="GO:0006310">
    <property type="term" value="P:DNA recombination"/>
    <property type="evidence" value="ECO:0007669"/>
    <property type="project" value="UniProtKB-KW"/>
</dbReference>
<dbReference type="PROSITE" id="PS50994">
    <property type="entry name" value="INTEGRASE"/>
    <property type="match status" value="1"/>
</dbReference>
<reference evidence="19" key="1">
    <citation type="submission" date="2011-10" db="EMBL/GenBank/DDBJ databases">
        <authorList>
            <consortium name="Soft-shell Turtle Genome Consortium"/>
        </authorList>
    </citation>
    <scope>NUCLEOTIDE SEQUENCE [LARGE SCALE GENOMIC DNA]</scope>
    <source>
        <strain evidence="19">Daiwa-1</strain>
    </source>
</reference>
<dbReference type="PROSITE" id="PS50878">
    <property type="entry name" value="RT_POL"/>
    <property type="match status" value="1"/>
</dbReference>
<organism evidence="18 19">
    <name type="scientific">Pelodiscus sinensis</name>
    <name type="common">Chinese softshell turtle</name>
    <name type="synonym">Trionyx sinensis</name>
    <dbReference type="NCBI Taxonomy" id="13735"/>
    <lineage>
        <taxon>Eukaryota</taxon>
        <taxon>Metazoa</taxon>
        <taxon>Chordata</taxon>
        <taxon>Craniata</taxon>
        <taxon>Vertebrata</taxon>
        <taxon>Euteleostomi</taxon>
        <taxon>Archelosauria</taxon>
        <taxon>Testudinata</taxon>
        <taxon>Testudines</taxon>
        <taxon>Cryptodira</taxon>
        <taxon>Trionychia</taxon>
        <taxon>Trionychidae</taxon>
        <taxon>Pelodiscus</taxon>
    </lineage>
</organism>
<dbReference type="InterPro" id="IPR002156">
    <property type="entry name" value="RNaseH_domain"/>
</dbReference>
<comment type="similarity">
    <text evidence="1">Belongs to the beta type-B retroviral polymerase family. HERV class-II K(HML-2) pol subfamily.</text>
</comment>
<dbReference type="InterPro" id="IPR041588">
    <property type="entry name" value="Integrase_H2C2"/>
</dbReference>
<dbReference type="Pfam" id="PF00665">
    <property type="entry name" value="rve"/>
    <property type="match status" value="1"/>
</dbReference>
<dbReference type="Pfam" id="PF17919">
    <property type="entry name" value="RT_RNaseH_2"/>
    <property type="match status" value="1"/>
</dbReference>
<evidence type="ECO:0000259" key="17">
    <source>
        <dbReference type="PROSITE" id="PS50994"/>
    </source>
</evidence>
<evidence type="ECO:0000259" key="15">
    <source>
        <dbReference type="PROSITE" id="PS50878"/>
    </source>
</evidence>
<evidence type="ECO:0000256" key="8">
    <source>
        <dbReference type="ARBA" id="ARBA00022842"/>
    </source>
</evidence>
<reference evidence="19" key="2">
    <citation type="journal article" date="2013" name="Nat. Genet.">
        <title>The draft genomes of soft-shell turtle and green sea turtle yield insights into the development and evolution of the turtle-specific body plan.</title>
        <authorList>
            <person name="Wang Z."/>
            <person name="Pascual-Anaya J."/>
            <person name="Zadissa A."/>
            <person name="Li W."/>
            <person name="Niimura Y."/>
            <person name="Huang Z."/>
            <person name="Li C."/>
            <person name="White S."/>
            <person name="Xiong Z."/>
            <person name="Fang D."/>
            <person name="Wang B."/>
            <person name="Ming Y."/>
            <person name="Chen Y."/>
            <person name="Zheng Y."/>
            <person name="Kuraku S."/>
            <person name="Pignatelli M."/>
            <person name="Herrero J."/>
            <person name="Beal K."/>
            <person name="Nozawa M."/>
            <person name="Li Q."/>
            <person name="Wang J."/>
            <person name="Zhang H."/>
            <person name="Yu L."/>
            <person name="Shigenobu S."/>
            <person name="Wang J."/>
            <person name="Liu J."/>
            <person name="Flicek P."/>
            <person name="Searle S."/>
            <person name="Wang J."/>
            <person name="Kuratani S."/>
            <person name="Yin Y."/>
            <person name="Aken B."/>
            <person name="Zhang G."/>
            <person name="Irie N."/>
        </authorList>
    </citation>
    <scope>NUCLEOTIDE SEQUENCE [LARGE SCALE GENOMIC DNA]</scope>
    <source>
        <strain evidence="19">Daiwa-1</strain>
    </source>
</reference>
<dbReference type="FunFam" id="1.10.340.70:FF:000001">
    <property type="entry name" value="Retrovirus-related Pol polyprotein from transposon gypsy-like Protein"/>
    <property type="match status" value="1"/>
</dbReference>
<dbReference type="GeneTree" id="ENSGT00940000160750"/>
<dbReference type="SUPFAM" id="SSF56672">
    <property type="entry name" value="DNA/RNA polymerases"/>
    <property type="match status" value="1"/>
</dbReference>
<keyword evidence="9" id="KW-0694">RNA-binding</keyword>
<evidence type="ECO:0000256" key="4">
    <source>
        <dbReference type="ARBA" id="ARBA00022695"/>
    </source>
</evidence>
<dbReference type="GO" id="GO:0004190">
    <property type="term" value="F:aspartic-type endopeptidase activity"/>
    <property type="evidence" value="ECO:0007669"/>
    <property type="project" value="InterPro"/>
</dbReference>
<dbReference type="HOGENOM" id="CLU_000384_10_2_1"/>
<dbReference type="Gene3D" id="3.10.20.370">
    <property type="match status" value="1"/>
</dbReference>
<evidence type="ECO:0000256" key="6">
    <source>
        <dbReference type="ARBA" id="ARBA00022759"/>
    </source>
</evidence>
<dbReference type="EC" id="3.1.26.4" evidence="2"/>
<dbReference type="InterPro" id="IPR000477">
    <property type="entry name" value="RT_dom"/>
</dbReference>
<dbReference type="GO" id="GO:0003723">
    <property type="term" value="F:RNA binding"/>
    <property type="evidence" value="ECO:0007669"/>
    <property type="project" value="UniProtKB-KW"/>
</dbReference>
<dbReference type="GO" id="GO:0006508">
    <property type="term" value="P:proteolysis"/>
    <property type="evidence" value="ECO:0007669"/>
    <property type="project" value="InterPro"/>
</dbReference>
<dbReference type="AlphaFoldDB" id="K7G275"/>
<keyword evidence="13" id="KW-0511">Multifunctional enzyme</keyword>
<evidence type="ECO:0000256" key="14">
    <source>
        <dbReference type="ARBA" id="ARBA00039658"/>
    </source>
</evidence>
<keyword evidence="5" id="KW-0540">Nuclease</keyword>
<dbReference type="PANTHER" id="PTHR37984:SF5">
    <property type="entry name" value="PROTEIN NYNRIN-LIKE"/>
    <property type="match status" value="1"/>
</dbReference>
<evidence type="ECO:0000256" key="10">
    <source>
        <dbReference type="ARBA" id="ARBA00022908"/>
    </source>
</evidence>
<dbReference type="InterPro" id="IPR050951">
    <property type="entry name" value="Retrovirus_Pol_polyprotein"/>
</dbReference>
<dbReference type="EMBL" id="AGCU01130314">
    <property type="status" value="NOT_ANNOTATED_CDS"/>
    <property type="molecule type" value="Genomic_DNA"/>
</dbReference>
<evidence type="ECO:0000256" key="7">
    <source>
        <dbReference type="ARBA" id="ARBA00022801"/>
    </source>
</evidence>
<accession>K7G275</accession>
<dbReference type="InterPro" id="IPR043128">
    <property type="entry name" value="Rev_trsase/Diguanyl_cyclase"/>
</dbReference>
<dbReference type="FunFam" id="3.30.70.270:FF:000023">
    <property type="entry name" value="Pol"/>
    <property type="match status" value="1"/>
</dbReference>
<evidence type="ECO:0000259" key="16">
    <source>
        <dbReference type="PROSITE" id="PS50879"/>
    </source>
</evidence>
<keyword evidence="12" id="KW-0233">DNA recombination</keyword>
<dbReference type="Gene3D" id="3.10.10.10">
    <property type="entry name" value="HIV Type 1 Reverse Transcriptase, subunit A, domain 1"/>
    <property type="match status" value="1"/>
</dbReference>
<dbReference type="PANTHER" id="PTHR37984">
    <property type="entry name" value="PROTEIN CBG26694"/>
    <property type="match status" value="1"/>
</dbReference>
<dbReference type="Gene3D" id="2.40.70.10">
    <property type="entry name" value="Acid Proteases"/>
    <property type="match status" value="1"/>
</dbReference>
<feature type="domain" description="Reverse transcriptase" evidence="15">
    <location>
        <begin position="195"/>
        <end position="377"/>
    </location>
</feature>
<sequence length="1235" mass="139575">MYKGKFGIIEQQALVDTGASTSLICTKQSPIIRNTNIDHIRTLQSYNGKTSIVPFIKDVHCQLGSLQITTTIGLQELDNVGILGMDLIKNYGLVIDLPNRCLYKTSEEDEVGTIILPSHRIGSVKACQDIAMPTWESDVQEIVERHLRVFAQHKLSCGKIQQIVSVTGPDPRPIRQYKFPVEAQKGIDDTIQALLTQGIIVKCESPCNSPIWPVRKADGKSWRLTVDYRELNKVTPKMTPVVAKYPEIIAQIANGARWFSVIDISNAFFSIPLHPDSWYKFAFTYLHQQFTFTRVPQGFHNAPTICHRAVTNLWKNCKYAKHILSYVDDILIATVDREEHLKVLEEVLDTLGKAGFLINSSKAQLVKTSVTYLGVELGKDGRKPDQERIKMIASLPAPTDVHTLRMFLGLLGFSRDFIENFGLKAKPLYKLLKKSQPWQWGTVQQEAFMQLKQSLMQAPALAYPDPNKEFHLQLSTGKEAIGAILMQEKGTSTKPVAYGSRTLSEVEQQYTACEKEVLALVWAIQHWQYLVGMAPIILKTCHTPVRYIISGRANNGRVSHPRIAQWTLALMSHPIRVEPSKTQNIAPALLCRPVDPTVLEDHECPMPEYRAPEEVSPFSLMEKYEAIKEHTPEGMWVVDGSCLRTNGKLSAGAAALHVKTNKEVLRSIDVTSAQAAEIVAIILALENSDPNADMTICTDSEWVLRALIDWMIVWRERGMNTTNNKPVAHAVLLNHAWNLAKQRSRKTYLFKVKAHRKNQAEISEINNIVDQLAKKAATLPWKQSWKVPTLSEINSIEPKEDQGTMDLIKLQTLDREIGTLMKQGKYKNYNIFKHACGVIMARKQHEDTLDLEKEVPVVVMPTALRQELISLSHAQGHFGVEKTLDRLSAVAWWPQIQLDVEHFIQNCLRCAQNNPKGNNGGKPIRHQPINGPWHRLQIDFIGPLPKTARGNSYCLVIVDPFTKWVEAIPTKNCTAKTTARVLLNEVFARFGLPSEIDSDQGTHFTGEVTQHLCAALGIRQRLHIPGHPQSSGLVERSNRTIKTALRKIIDSSGKRWDEHLPLILMAIRSTVSANGYSPHEALLGRPMKTPELWWVEGGVPPDEFRPRMLTDQYIRQLLETISSIQKAVAITLKKNMQKVDKRLAEHLQIKEWEIGDQVLYRYVSEKQHPLSPRWMGPCFIISKAGPTVYQLEISLGKRKYKKWFHSSQLKQWKIKDVNPQVSISPEGNQVPENPP</sequence>